<dbReference type="GO" id="GO:0016020">
    <property type="term" value="C:membrane"/>
    <property type="evidence" value="ECO:0007669"/>
    <property type="project" value="UniProtKB-SubCell"/>
</dbReference>
<dbReference type="EMBL" id="FODN01000003">
    <property type="protein sequence ID" value="SEO10956.1"/>
    <property type="molecule type" value="Genomic_DNA"/>
</dbReference>
<gene>
    <name evidence="7" type="ORF">SAMN04487942_1770</name>
</gene>
<evidence type="ECO:0000259" key="6">
    <source>
        <dbReference type="Pfam" id="PF07291"/>
    </source>
</evidence>
<feature type="transmembrane region" description="Helical" evidence="5">
    <location>
        <begin position="12"/>
        <end position="29"/>
    </location>
</feature>
<dbReference type="Proteomes" id="UP000198657">
    <property type="component" value="Unassembled WGS sequence"/>
</dbReference>
<dbReference type="InterPro" id="IPR009908">
    <property type="entry name" value="Methylamine_util_MauE"/>
</dbReference>
<organism evidence="7 8">
    <name type="scientific">Flavobacterium sinopsychrotolerans</name>
    <dbReference type="NCBI Taxonomy" id="604089"/>
    <lineage>
        <taxon>Bacteria</taxon>
        <taxon>Pseudomonadati</taxon>
        <taxon>Bacteroidota</taxon>
        <taxon>Flavobacteriia</taxon>
        <taxon>Flavobacteriales</taxon>
        <taxon>Flavobacteriaceae</taxon>
        <taxon>Flavobacterium</taxon>
    </lineage>
</organism>
<protein>
    <recommendedName>
        <fullName evidence="6">Methylamine utilisation protein MauE domain-containing protein</fullName>
    </recommendedName>
</protein>
<keyword evidence="4 5" id="KW-0472">Membrane</keyword>
<dbReference type="OrthoDB" id="673785at2"/>
<feature type="transmembrane region" description="Helical" evidence="5">
    <location>
        <begin position="77"/>
        <end position="101"/>
    </location>
</feature>
<proteinExistence type="predicted"/>
<accession>A0A1H8M1D5</accession>
<dbReference type="STRING" id="604089.SAMN04487942_1770"/>
<dbReference type="RefSeq" id="WP_091169450.1">
    <property type="nucleotide sequence ID" value="NZ_CBCSFM010000005.1"/>
</dbReference>
<reference evidence="8" key="1">
    <citation type="submission" date="2016-10" db="EMBL/GenBank/DDBJ databases">
        <authorList>
            <person name="Varghese N."/>
            <person name="Submissions S."/>
        </authorList>
    </citation>
    <scope>NUCLEOTIDE SEQUENCE [LARGE SCALE GENOMIC DNA]</scope>
    <source>
        <strain evidence="8">CGMCC 1.8704</strain>
    </source>
</reference>
<sequence length="506" mass="57374">MKSYSTKFKEVVIEIISVLLILLFVYSVLSKVLEFQNFQAQLGQSPLLSAYTGFISYAVLIVEFTIALLLAFPKTRFVGLLSSFVLMVMFTAYIIVILNYSSFVPCSCGGILEKLGWKEHLIFNVVFTILAATACLISTRNKSKTIFGLISITIVAPTIIVALYINSENTMHRENPFIRRFIQGSATKIAEIDLKSNSLYFVGGNNSTIYMGDNKAPLHITAFDTSLKVKNQYKIQLERENFPFSTVQVRIIPPNFYLMDGTVPVIYKGDIASWKGKLIMHSNNYYFSKAEVIAADKIAFRAQELKSSNNILGIFTFSDSLQVQYAPNLLQKQIDGFFDTDGMMLYDSKLQKLVYVYYYRNQFLVADKNGDLKYRGNTIDTTSKAKLKVTFIKETGQRKIASLPSTVNQLTAVSGNLLFINSKLIGRFESKKMWKQAAIVDVYDIERNIYLSSIYIYDVNGAKVQSMLISGNNLFAIIGHHIHKYRLGKDFFNIPKAMIYNTKQYK</sequence>
<keyword evidence="8" id="KW-1185">Reference proteome</keyword>
<feature type="transmembrane region" description="Helical" evidence="5">
    <location>
        <begin position="146"/>
        <end position="165"/>
    </location>
</feature>
<dbReference type="AlphaFoldDB" id="A0A1H8M1D5"/>
<name>A0A1H8M1D5_9FLAO</name>
<evidence type="ECO:0000256" key="1">
    <source>
        <dbReference type="ARBA" id="ARBA00004141"/>
    </source>
</evidence>
<evidence type="ECO:0000313" key="7">
    <source>
        <dbReference type="EMBL" id="SEO10956.1"/>
    </source>
</evidence>
<evidence type="ECO:0000256" key="3">
    <source>
        <dbReference type="ARBA" id="ARBA00022989"/>
    </source>
</evidence>
<comment type="subcellular location">
    <subcellularLocation>
        <location evidence="1">Membrane</location>
        <topology evidence="1">Multi-pass membrane protein</topology>
    </subcellularLocation>
</comment>
<evidence type="ECO:0000313" key="8">
    <source>
        <dbReference type="Proteomes" id="UP000198657"/>
    </source>
</evidence>
<feature type="transmembrane region" description="Helical" evidence="5">
    <location>
        <begin position="49"/>
        <end position="70"/>
    </location>
</feature>
<keyword evidence="2 5" id="KW-0812">Transmembrane</keyword>
<keyword evidence="3 5" id="KW-1133">Transmembrane helix</keyword>
<evidence type="ECO:0000256" key="5">
    <source>
        <dbReference type="SAM" id="Phobius"/>
    </source>
</evidence>
<feature type="transmembrane region" description="Helical" evidence="5">
    <location>
        <begin position="121"/>
        <end position="139"/>
    </location>
</feature>
<dbReference type="Pfam" id="PF07291">
    <property type="entry name" value="MauE"/>
    <property type="match status" value="1"/>
</dbReference>
<dbReference type="GO" id="GO:0030416">
    <property type="term" value="P:methylamine metabolic process"/>
    <property type="evidence" value="ECO:0007669"/>
    <property type="project" value="InterPro"/>
</dbReference>
<feature type="domain" description="Methylamine utilisation protein MauE" evidence="6">
    <location>
        <begin position="10"/>
        <end position="136"/>
    </location>
</feature>
<evidence type="ECO:0000256" key="4">
    <source>
        <dbReference type="ARBA" id="ARBA00023136"/>
    </source>
</evidence>
<evidence type="ECO:0000256" key="2">
    <source>
        <dbReference type="ARBA" id="ARBA00022692"/>
    </source>
</evidence>